<comment type="caution">
    <text evidence="1">The sequence shown here is derived from an EMBL/GenBank/DDBJ whole genome shotgun (WGS) entry which is preliminary data.</text>
</comment>
<dbReference type="Proteomes" id="UP000887013">
    <property type="component" value="Unassembled WGS sequence"/>
</dbReference>
<keyword evidence="2" id="KW-1185">Reference proteome</keyword>
<dbReference type="EMBL" id="BMAW01009525">
    <property type="protein sequence ID" value="GFT14294.1"/>
    <property type="molecule type" value="Genomic_DNA"/>
</dbReference>
<reference evidence="1" key="1">
    <citation type="submission" date="2020-08" db="EMBL/GenBank/DDBJ databases">
        <title>Multicomponent nature underlies the extraordinary mechanical properties of spider dragline silk.</title>
        <authorList>
            <person name="Kono N."/>
            <person name="Nakamura H."/>
            <person name="Mori M."/>
            <person name="Yoshida Y."/>
            <person name="Ohtoshi R."/>
            <person name="Malay A.D."/>
            <person name="Moran D.A.P."/>
            <person name="Tomita M."/>
            <person name="Numata K."/>
            <person name="Arakawa K."/>
        </authorList>
    </citation>
    <scope>NUCLEOTIDE SEQUENCE</scope>
</reference>
<organism evidence="1 2">
    <name type="scientific">Nephila pilipes</name>
    <name type="common">Giant wood spider</name>
    <name type="synonym">Nephila maculata</name>
    <dbReference type="NCBI Taxonomy" id="299642"/>
    <lineage>
        <taxon>Eukaryota</taxon>
        <taxon>Metazoa</taxon>
        <taxon>Ecdysozoa</taxon>
        <taxon>Arthropoda</taxon>
        <taxon>Chelicerata</taxon>
        <taxon>Arachnida</taxon>
        <taxon>Araneae</taxon>
        <taxon>Araneomorphae</taxon>
        <taxon>Entelegynae</taxon>
        <taxon>Araneoidea</taxon>
        <taxon>Nephilidae</taxon>
        <taxon>Nephila</taxon>
    </lineage>
</organism>
<gene>
    <name evidence="1" type="ORF">NPIL_390431</name>
</gene>
<sequence>MQAKGNHFRTGRSSIPYCLHLHNHLIRNKVLVHAQKAIYSCLVLRTNQNNVTYFTHVMFHHQLSKILLAESAPEFFSDLLQILSDYKFIYKVYRSGTPISNAFEKHQGIQWYEILCII</sequence>
<evidence type="ECO:0000313" key="1">
    <source>
        <dbReference type="EMBL" id="GFT14294.1"/>
    </source>
</evidence>
<proteinExistence type="predicted"/>
<accession>A0A8X6NGX4</accession>
<dbReference type="AlphaFoldDB" id="A0A8X6NGX4"/>
<protein>
    <submittedName>
        <fullName evidence="1">Uncharacterized protein</fullName>
    </submittedName>
</protein>
<name>A0A8X6NGX4_NEPPI</name>
<evidence type="ECO:0000313" key="2">
    <source>
        <dbReference type="Proteomes" id="UP000887013"/>
    </source>
</evidence>